<reference evidence="1 2" key="1">
    <citation type="journal article" date="2014" name="BMC Genomics">
        <title>The genome of the intracellular bacterium of the coastal bivalve, Solemya velum: a blueprint for thriving in and out of symbiosis.</title>
        <authorList>
            <person name="Dmytrenko O."/>
            <person name="Russell S.L."/>
            <person name="Loo W.T."/>
            <person name="Fontanez K.M."/>
            <person name="Liao L."/>
            <person name="Roeselers G."/>
            <person name="Sharma R."/>
            <person name="Stewart F.J."/>
            <person name="Newton I.L."/>
            <person name="Woyke T."/>
            <person name="Wu D."/>
            <person name="Lang J.M."/>
            <person name="Eisen J.A."/>
            <person name="Cavanaugh C.M."/>
        </authorList>
    </citation>
    <scope>NUCLEOTIDE SEQUENCE [LARGE SCALE GENOMIC DNA]</scope>
    <source>
        <strain evidence="1 2">WH</strain>
    </source>
</reference>
<accession>A0A0B0HCQ2</accession>
<organism evidence="1 2">
    <name type="scientific">Solemya velum gill symbiont</name>
    <dbReference type="NCBI Taxonomy" id="2340"/>
    <lineage>
        <taxon>Bacteria</taxon>
        <taxon>Pseudomonadati</taxon>
        <taxon>Pseudomonadota</taxon>
        <taxon>Gammaproteobacteria</taxon>
        <taxon>sulfur-oxidizing symbionts</taxon>
    </lineage>
</organism>
<sequence length="147" mass="15468">MSAFGQKRTSVASTLHQLLLFLYSLNSQEETTMKKIALSLLGASMIASSTVTADPAAFIGVAYGFSGNFGLTAKVLSSDEEDTGVAALGATYYFGTPTPWGVDLSAGYACDNSAFLLGYDFLQKTVTGSAGWADTEDEDSSYSPPRD</sequence>
<evidence type="ECO:0000313" key="2">
    <source>
        <dbReference type="Proteomes" id="UP000030856"/>
    </source>
</evidence>
<dbReference type="AlphaFoldDB" id="A0A0B0HCQ2"/>
<protein>
    <submittedName>
        <fullName evidence="1">Uncharacterized protein</fullName>
    </submittedName>
</protein>
<dbReference type="Proteomes" id="UP000030856">
    <property type="component" value="Unassembled WGS sequence"/>
</dbReference>
<proteinExistence type="predicted"/>
<dbReference type="EMBL" id="JRAA01000001">
    <property type="protein sequence ID" value="KHF25689.1"/>
    <property type="molecule type" value="Genomic_DNA"/>
</dbReference>
<comment type="caution">
    <text evidence="1">The sequence shown here is derived from an EMBL/GenBank/DDBJ whole genome shotgun (WGS) entry which is preliminary data.</text>
</comment>
<keyword evidence="2" id="KW-1185">Reference proteome</keyword>
<dbReference type="eggNOG" id="ENOG5033H9D">
    <property type="taxonomic scope" value="Bacteria"/>
</dbReference>
<gene>
    <name evidence="1" type="ORF">JV46_12720</name>
</gene>
<name>A0A0B0HCQ2_SOVGS</name>
<evidence type="ECO:0000313" key="1">
    <source>
        <dbReference type="EMBL" id="KHF25689.1"/>
    </source>
</evidence>